<evidence type="ECO:0008006" key="4">
    <source>
        <dbReference type="Google" id="ProtNLM"/>
    </source>
</evidence>
<reference evidence="2 3" key="1">
    <citation type="submission" date="2017-04" db="EMBL/GenBank/DDBJ databases">
        <authorList>
            <person name="Afonso C.L."/>
            <person name="Miller P.J."/>
            <person name="Scott M.A."/>
            <person name="Spackman E."/>
            <person name="Goraichik I."/>
            <person name="Dimitrov K.M."/>
            <person name="Suarez D.L."/>
            <person name="Swayne D.E."/>
        </authorList>
    </citation>
    <scope>NUCLEOTIDE SEQUENCE [LARGE SCALE GENOMIC DNA]</scope>
    <source>
        <strain evidence="2 3">N3/975</strain>
    </source>
</reference>
<accession>A0A1X7HMR8</accession>
<keyword evidence="1" id="KW-1133">Transmembrane helix</keyword>
<gene>
    <name evidence="2" type="ORF">SAMN05661091_4310</name>
</gene>
<keyword evidence="1" id="KW-0812">Transmembrane</keyword>
<proteinExistence type="predicted"/>
<evidence type="ECO:0000313" key="3">
    <source>
        <dbReference type="Proteomes" id="UP000192940"/>
    </source>
</evidence>
<dbReference type="AlphaFoldDB" id="A0A1X7HMR8"/>
<feature type="transmembrane region" description="Helical" evidence="1">
    <location>
        <begin position="139"/>
        <end position="159"/>
    </location>
</feature>
<feature type="transmembrane region" description="Helical" evidence="1">
    <location>
        <begin position="58"/>
        <end position="77"/>
    </location>
</feature>
<sequence length="275" mass="31744">MQQDKKKIILDEIAHWRRGRLLPEQYCDFLGNLYSDQQDNSRKNRSLFEYFKMGNLKLWFLCFGIISFICFIGLYFSSFPWSLQIASIFFVTTFCYGIAGVFRKHGHTSWGHMCAAAGSLLMLAMGAAVIHIQGVNDQFWVPFLIFICSLTWCLVGYWLNMSLLQYCGFLGWAALYAKLSAFISPEISWIEVELRWLPLSALGIGLSWLLHDKFKRLSPVLFAVGVTLWFMPQADVIFLRGETPQDQLFGILIKALIALVLFYVLRKKWIVWVSS</sequence>
<feature type="transmembrane region" description="Helical" evidence="1">
    <location>
        <begin position="114"/>
        <end position="133"/>
    </location>
</feature>
<organism evidence="2 3">
    <name type="scientific">Paenibacillus uliginis N3/975</name>
    <dbReference type="NCBI Taxonomy" id="1313296"/>
    <lineage>
        <taxon>Bacteria</taxon>
        <taxon>Bacillati</taxon>
        <taxon>Bacillota</taxon>
        <taxon>Bacilli</taxon>
        <taxon>Bacillales</taxon>
        <taxon>Paenibacillaceae</taxon>
        <taxon>Paenibacillus</taxon>
    </lineage>
</organism>
<dbReference type="EMBL" id="LT840184">
    <property type="protein sequence ID" value="SMF88499.1"/>
    <property type="molecule type" value="Genomic_DNA"/>
</dbReference>
<feature type="transmembrane region" description="Helical" evidence="1">
    <location>
        <begin position="166"/>
        <end position="183"/>
    </location>
</feature>
<keyword evidence="1" id="KW-0472">Membrane</keyword>
<feature type="transmembrane region" description="Helical" evidence="1">
    <location>
        <begin position="220"/>
        <end position="241"/>
    </location>
</feature>
<dbReference type="STRING" id="1313296.SAMN05661091_4310"/>
<evidence type="ECO:0000313" key="2">
    <source>
        <dbReference type="EMBL" id="SMF88499.1"/>
    </source>
</evidence>
<keyword evidence="3" id="KW-1185">Reference proteome</keyword>
<feature type="transmembrane region" description="Helical" evidence="1">
    <location>
        <begin position="247"/>
        <end position="265"/>
    </location>
</feature>
<dbReference type="Proteomes" id="UP000192940">
    <property type="component" value="Chromosome I"/>
</dbReference>
<name>A0A1X7HMR8_9BACL</name>
<dbReference type="RefSeq" id="WP_210190602.1">
    <property type="nucleotide sequence ID" value="NZ_LT840184.1"/>
</dbReference>
<feature type="transmembrane region" description="Helical" evidence="1">
    <location>
        <begin position="195"/>
        <end position="211"/>
    </location>
</feature>
<feature type="transmembrane region" description="Helical" evidence="1">
    <location>
        <begin position="83"/>
        <end position="102"/>
    </location>
</feature>
<evidence type="ECO:0000256" key="1">
    <source>
        <dbReference type="SAM" id="Phobius"/>
    </source>
</evidence>
<protein>
    <recommendedName>
        <fullName evidence="4">DUF2157 domain-containing protein</fullName>
    </recommendedName>
</protein>